<keyword evidence="3" id="KW-1185">Reference proteome</keyword>
<gene>
    <name evidence="2" type="ORF">ACFPYI_01685</name>
</gene>
<sequence>MSMARPNQYREQDGHVMAHPHIQWMWDQRARREWDGYNVRAAWRQAEPVVTPNTSGAAYARLHVEAAMILVAKWGFLTTAIDFHECSRGVQAQIVDQLDVTLVDLGVDDDE</sequence>
<dbReference type="RefSeq" id="WP_247418658.1">
    <property type="nucleotide sequence ID" value="NZ_JALLGW010000002.1"/>
</dbReference>
<name>A0ABD5RHG5_9EURY</name>
<reference evidence="2 3" key="1">
    <citation type="journal article" date="2019" name="Int. J. Syst. Evol. Microbiol.">
        <title>The Global Catalogue of Microorganisms (GCM) 10K type strain sequencing project: providing services to taxonomists for standard genome sequencing and annotation.</title>
        <authorList>
            <consortium name="The Broad Institute Genomics Platform"/>
            <consortium name="The Broad Institute Genome Sequencing Center for Infectious Disease"/>
            <person name="Wu L."/>
            <person name="Ma J."/>
        </authorList>
    </citation>
    <scope>NUCLEOTIDE SEQUENCE [LARGE SCALE GENOMIC DNA]</scope>
    <source>
        <strain evidence="2 3">CGMCC 1.12543</strain>
    </source>
</reference>
<dbReference type="EMBL" id="JBHSQH010000001">
    <property type="protein sequence ID" value="MFC5970031.1"/>
    <property type="molecule type" value="Genomic_DNA"/>
</dbReference>
<dbReference type="Pfam" id="PF26442">
    <property type="entry name" value="Halo_toxin"/>
    <property type="match status" value="1"/>
</dbReference>
<evidence type="ECO:0000259" key="1">
    <source>
        <dbReference type="Pfam" id="PF26442"/>
    </source>
</evidence>
<proteinExistence type="predicted"/>
<comment type="caution">
    <text evidence="2">The sequence shown here is derived from an EMBL/GenBank/DDBJ whole genome shotgun (WGS) entry which is preliminary data.</text>
</comment>
<dbReference type="Proteomes" id="UP001596099">
    <property type="component" value="Unassembled WGS sequence"/>
</dbReference>
<dbReference type="InterPro" id="IPR058996">
    <property type="entry name" value="Toxin-rel_dom"/>
</dbReference>
<evidence type="ECO:0000313" key="2">
    <source>
        <dbReference type="EMBL" id="MFC5970031.1"/>
    </source>
</evidence>
<organism evidence="2 3">
    <name type="scientific">Halomarina salina</name>
    <dbReference type="NCBI Taxonomy" id="1872699"/>
    <lineage>
        <taxon>Archaea</taxon>
        <taxon>Methanobacteriati</taxon>
        <taxon>Methanobacteriota</taxon>
        <taxon>Stenosarchaea group</taxon>
        <taxon>Halobacteria</taxon>
        <taxon>Halobacteriales</taxon>
        <taxon>Natronomonadaceae</taxon>
        <taxon>Halomarina</taxon>
    </lineage>
</organism>
<dbReference type="AlphaFoldDB" id="A0ABD5RHG5"/>
<feature type="domain" description="RelE toxin-related" evidence="1">
    <location>
        <begin position="19"/>
        <end position="82"/>
    </location>
</feature>
<protein>
    <recommendedName>
        <fullName evidence="1">RelE toxin-related domain-containing protein</fullName>
    </recommendedName>
</protein>
<accession>A0ABD5RHG5</accession>
<evidence type="ECO:0000313" key="3">
    <source>
        <dbReference type="Proteomes" id="UP001596099"/>
    </source>
</evidence>